<accession>A0ABQ7FNS2</accession>
<dbReference type="Pfam" id="PF03413">
    <property type="entry name" value="PepSY"/>
    <property type="match status" value="1"/>
</dbReference>
<feature type="domain" description="PepSY" evidence="3">
    <location>
        <begin position="54"/>
        <end position="100"/>
    </location>
</feature>
<feature type="region of interest" description="Disordered" evidence="1">
    <location>
        <begin position="80"/>
        <end position="172"/>
    </location>
</feature>
<evidence type="ECO:0000313" key="4">
    <source>
        <dbReference type="EMBL" id="KAF4409431.1"/>
    </source>
</evidence>
<feature type="signal peptide" evidence="2">
    <location>
        <begin position="1"/>
        <end position="23"/>
    </location>
</feature>
<gene>
    <name evidence="4" type="ORF">GCU69_08975</name>
</gene>
<organism evidence="4 5">
    <name type="scientific">Streptomyces lycii</name>
    <dbReference type="NCBI Taxonomy" id="2654337"/>
    <lineage>
        <taxon>Bacteria</taxon>
        <taxon>Bacillati</taxon>
        <taxon>Actinomycetota</taxon>
        <taxon>Actinomycetes</taxon>
        <taxon>Kitasatosporales</taxon>
        <taxon>Streptomycetaceae</taxon>
        <taxon>Streptomyces</taxon>
    </lineage>
</organism>
<protein>
    <submittedName>
        <fullName evidence="4">PepSY domain-containing protein</fullName>
    </submittedName>
</protein>
<feature type="compositionally biased region" description="Basic and acidic residues" evidence="1">
    <location>
        <begin position="117"/>
        <end position="139"/>
    </location>
</feature>
<dbReference type="EMBL" id="WHPN01000218">
    <property type="protein sequence ID" value="KAF4409431.1"/>
    <property type="molecule type" value="Genomic_DNA"/>
</dbReference>
<comment type="caution">
    <text evidence="4">The sequence shown here is derived from an EMBL/GenBank/DDBJ whole genome shotgun (WGS) entry which is preliminary data.</text>
</comment>
<feature type="compositionally biased region" description="Basic and acidic residues" evidence="1">
    <location>
        <begin position="80"/>
        <end position="110"/>
    </location>
</feature>
<keyword evidence="2" id="KW-0732">Signal</keyword>
<proteinExistence type="predicted"/>
<evidence type="ECO:0000256" key="1">
    <source>
        <dbReference type="SAM" id="MobiDB-lite"/>
    </source>
</evidence>
<feature type="chain" id="PRO_5046102897" evidence="2">
    <location>
        <begin position="24"/>
        <end position="172"/>
    </location>
</feature>
<evidence type="ECO:0000259" key="3">
    <source>
        <dbReference type="Pfam" id="PF03413"/>
    </source>
</evidence>
<dbReference type="RefSeq" id="WP_156205581.1">
    <property type="nucleotide sequence ID" value="NZ_WHPN01000218.1"/>
</dbReference>
<dbReference type="Gene3D" id="3.10.450.40">
    <property type="match status" value="1"/>
</dbReference>
<evidence type="ECO:0000313" key="5">
    <source>
        <dbReference type="Proteomes" id="UP000621266"/>
    </source>
</evidence>
<keyword evidence="5" id="KW-1185">Reference proteome</keyword>
<name>A0ABQ7FNS2_9ACTN</name>
<sequence>MKRNIVIAAVTAAVLIGGGTATAVAVAGDDTPERLSAEDNRVTLQDARTDLKGAVDAALEHTPGTAVSADFDDSAWEVEISDKNGKEHELTVDAKTGKVTSGDRDDTRDDDRDDDRDDTRADDRGEDRTDDRGDDRGDDQADGDESDDHDDDRDDRDDRDDDNESDDRTDDN</sequence>
<dbReference type="InterPro" id="IPR025711">
    <property type="entry name" value="PepSY"/>
</dbReference>
<evidence type="ECO:0000256" key="2">
    <source>
        <dbReference type="SAM" id="SignalP"/>
    </source>
</evidence>
<dbReference type="Proteomes" id="UP000621266">
    <property type="component" value="Unassembled WGS sequence"/>
</dbReference>
<reference evidence="4 5" key="1">
    <citation type="submission" date="2019-10" db="EMBL/GenBank/DDBJ databases">
        <title>Streptomyces tenebrisbrunneis sp.nov., an endogenous actinomycete isolated from of Lycium ruthenicum.</title>
        <authorList>
            <person name="Ma L."/>
        </authorList>
    </citation>
    <scope>NUCLEOTIDE SEQUENCE [LARGE SCALE GENOMIC DNA]</scope>
    <source>
        <strain evidence="4 5">TRM 66187</strain>
    </source>
</reference>
<feature type="compositionally biased region" description="Acidic residues" evidence="1">
    <location>
        <begin position="140"/>
        <end position="172"/>
    </location>
</feature>